<dbReference type="KEGG" id="alus:STSP2_01749"/>
<evidence type="ECO:0000313" key="4">
    <source>
        <dbReference type="Proteomes" id="UP000189674"/>
    </source>
</evidence>
<evidence type="ECO:0000259" key="2">
    <source>
        <dbReference type="Pfam" id="PF02517"/>
    </source>
</evidence>
<feature type="transmembrane region" description="Helical" evidence="1">
    <location>
        <begin position="69"/>
        <end position="90"/>
    </location>
</feature>
<dbReference type="GO" id="GO:0080120">
    <property type="term" value="P:CAAX-box protein maturation"/>
    <property type="evidence" value="ECO:0007669"/>
    <property type="project" value="UniProtKB-ARBA"/>
</dbReference>
<dbReference type="PANTHER" id="PTHR36435:SF1">
    <property type="entry name" value="CAAX AMINO TERMINAL PROTEASE FAMILY PROTEIN"/>
    <property type="match status" value="1"/>
</dbReference>
<evidence type="ECO:0000313" key="3">
    <source>
        <dbReference type="EMBL" id="AQT68581.1"/>
    </source>
</evidence>
<evidence type="ECO:0000256" key="1">
    <source>
        <dbReference type="SAM" id="Phobius"/>
    </source>
</evidence>
<feature type="transmembrane region" description="Helical" evidence="1">
    <location>
        <begin position="215"/>
        <end position="237"/>
    </location>
</feature>
<sequence length="277" mass="30982">MNDLSEHRDNALQNKGRTCPCCGAKLHPAFYFCIVCATPYKPVEAITGKFSNFEAVTDPDLIKTRAPNVWPVFWSYTVVLFILLILGILMDAGDSAFAYMLVLGSILMSGVTIFFSCRFWPSLVVQFKRLGLFTPAMALSVTALFGLLTINYIYHYILLQTFTEFKHIPTHFEEAGLGALSLLFFICIIPAIVEEIAFRGLIQHWLVRAITPLKAMLLASALFTALHLTVLSAPYLFAVGMLLAWVKYKTGSLYPPMILHFVHNAVAVFIFPLIANF</sequence>
<dbReference type="InterPro" id="IPR052710">
    <property type="entry name" value="CAAX_protease"/>
</dbReference>
<name>A0A1U9NKW9_9BACT</name>
<keyword evidence="4" id="KW-1185">Reference proteome</keyword>
<dbReference type="InterPro" id="IPR003675">
    <property type="entry name" value="Rce1/LyrA-like_dom"/>
</dbReference>
<reference evidence="4" key="1">
    <citation type="submission" date="2017-02" db="EMBL/GenBank/DDBJ databases">
        <title>Comparative genomics and description of representatives of a novel lineage of planctomycetes thriving in anoxic sediments.</title>
        <authorList>
            <person name="Spring S."/>
            <person name="Bunk B."/>
            <person name="Sproer C."/>
        </authorList>
    </citation>
    <scope>NUCLEOTIDE SEQUENCE [LARGE SCALE GENOMIC DNA]</scope>
    <source>
        <strain evidence="4">ST-NAGAB-D1</strain>
    </source>
</reference>
<proteinExistence type="predicted"/>
<dbReference type="Proteomes" id="UP000189674">
    <property type="component" value="Chromosome"/>
</dbReference>
<dbReference type="RefSeq" id="WP_169853087.1">
    <property type="nucleotide sequence ID" value="NZ_CP019791.1"/>
</dbReference>
<dbReference type="AlphaFoldDB" id="A0A1U9NKW9"/>
<feature type="transmembrane region" description="Helical" evidence="1">
    <location>
        <begin position="175"/>
        <end position="194"/>
    </location>
</feature>
<dbReference type="GO" id="GO:0006508">
    <property type="term" value="P:proteolysis"/>
    <property type="evidence" value="ECO:0007669"/>
    <property type="project" value="UniProtKB-KW"/>
</dbReference>
<feature type="transmembrane region" description="Helical" evidence="1">
    <location>
        <begin position="96"/>
        <end position="120"/>
    </location>
</feature>
<dbReference type="STRING" id="1936003.STSP2_01749"/>
<keyword evidence="1" id="KW-1133">Transmembrane helix</keyword>
<keyword evidence="1" id="KW-0812">Transmembrane</keyword>
<dbReference type="EMBL" id="CP019791">
    <property type="protein sequence ID" value="AQT68581.1"/>
    <property type="molecule type" value="Genomic_DNA"/>
</dbReference>
<dbReference type="GO" id="GO:0004175">
    <property type="term" value="F:endopeptidase activity"/>
    <property type="evidence" value="ECO:0007669"/>
    <property type="project" value="UniProtKB-ARBA"/>
</dbReference>
<dbReference type="PANTHER" id="PTHR36435">
    <property type="entry name" value="SLR1288 PROTEIN"/>
    <property type="match status" value="1"/>
</dbReference>
<feature type="transmembrane region" description="Helical" evidence="1">
    <location>
        <begin position="132"/>
        <end position="155"/>
    </location>
</feature>
<protein>
    <submittedName>
        <fullName evidence="3">CAAX amino terminal protease self-immunity</fullName>
    </submittedName>
</protein>
<feature type="domain" description="CAAX prenyl protease 2/Lysostaphin resistance protein A-like" evidence="2">
    <location>
        <begin position="179"/>
        <end position="266"/>
    </location>
</feature>
<keyword evidence="3" id="KW-0378">Hydrolase</keyword>
<accession>A0A1U9NKW9</accession>
<organism evidence="3 4">
    <name type="scientific">Anaerohalosphaera lusitana</name>
    <dbReference type="NCBI Taxonomy" id="1936003"/>
    <lineage>
        <taxon>Bacteria</taxon>
        <taxon>Pseudomonadati</taxon>
        <taxon>Planctomycetota</taxon>
        <taxon>Phycisphaerae</taxon>
        <taxon>Sedimentisphaerales</taxon>
        <taxon>Anaerohalosphaeraceae</taxon>
        <taxon>Anaerohalosphaera</taxon>
    </lineage>
</organism>
<feature type="transmembrane region" description="Helical" evidence="1">
    <location>
        <begin position="257"/>
        <end position="275"/>
    </location>
</feature>
<gene>
    <name evidence="3" type="ORF">STSP2_01749</name>
</gene>
<keyword evidence="1" id="KW-0472">Membrane</keyword>
<keyword evidence="3" id="KW-0645">Protease</keyword>
<dbReference type="Pfam" id="PF02517">
    <property type="entry name" value="Rce1-like"/>
    <property type="match status" value="1"/>
</dbReference>